<reference evidence="1 2" key="1">
    <citation type="submission" date="2018-06" db="EMBL/GenBank/DDBJ databases">
        <title>Genomic Encyclopedia of Type Strains, Phase IV (KMG-IV): sequencing the most valuable type-strain genomes for metagenomic binning, comparative biology and taxonomic classification.</title>
        <authorList>
            <person name="Goeker M."/>
        </authorList>
    </citation>
    <scope>NUCLEOTIDE SEQUENCE [LARGE SCALE GENOMIC DNA]</scope>
    <source>
        <strain evidence="1 2">DSM 25520</strain>
    </source>
</reference>
<dbReference type="OrthoDB" id="9255520at2"/>
<dbReference type="AlphaFoldDB" id="A0A366H2I7"/>
<organism evidence="1 2">
    <name type="scientific">Eoetvoesiella caeni</name>
    <dbReference type="NCBI Taxonomy" id="645616"/>
    <lineage>
        <taxon>Bacteria</taxon>
        <taxon>Pseudomonadati</taxon>
        <taxon>Pseudomonadota</taxon>
        <taxon>Betaproteobacteria</taxon>
        <taxon>Burkholderiales</taxon>
        <taxon>Alcaligenaceae</taxon>
        <taxon>Eoetvoesiella</taxon>
    </lineage>
</organism>
<sequence>MLSYFYKRTEKSSLQQLHEDFGEFPPTPLQCEPPTSNFVVVRVWGLGAWLNYWRRSGELLQTWELSPNTVAPELAKALSGLERRKIDTKAGQYRPLHPHCYIAPRPVVRACLVLSFWRQEGRRKRGLGYVLPFTQHDLQITINGRADRIAAEVLTHEHLHILQSENTAPRNNNVRDLHYILERKWADVSFVRYLLEHREIEARLHEIVLSHYQVQRRLPQTVETFLGMLADWEDIGEHLALMAEQAGQNLQGTGLTFSPRSAVFGGQLGDALSVLKDPKVTKEFLCEVLPVMYGNLLKYYGDTRASIRFHAQILRPNLYDRLYGSDVIRRA</sequence>
<protein>
    <submittedName>
        <fullName evidence="1">Uncharacterized protein</fullName>
    </submittedName>
</protein>
<dbReference type="Proteomes" id="UP000253628">
    <property type="component" value="Unassembled WGS sequence"/>
</dbReference>
<dbReference type="RefSeq" id="WP_147251646.1">
    <property type="nucleotide sequence ID" value="NZ_JACCEU010000013.1"/>
</dbReference>
<proteinExistence type="predicted"/>
<evidence type="ECO:0000313" key="2">
    <source>
        <dbReference type="Proteomes" id="UP000253628"/>
    </source>
</evidence>
<name>A0A366H2I7_9BURK</name>
<gene>
    <name evidence="1" type="ORF">DFR37_11765</name>
</gene>
<accession>A0A366H2I7</accession>
<dbReference type="EMBL" id="QNRQ01000017">
    <property type="protein sequence ID" value="RBP35461.1"/>
    <property type="molecule type" value="Genomic_DNA"/>
</dbReference>
<comment type="caution">
    <text evidence="1">The sequence shown here is derived from an EMBL/GenBank/DDBJ whole genome shotgun (WGS) entry which is preliminary data.</text>
</comment>
<evidence type="ECO:0000313" key="1">
    <source>
        <dbReference type="EMBL" id="RBP35461.1"/>
    </source>
</evidence>
<keyword evidence="2" id="KW-1185">Reference proteome</keyword>